<dbReference type="SMART" id="SM01217">
    <property type="entry name" value="Fn3_like"/>
    <property type="match status" value="1"/>
</dbReference>
<keyword evidence="13" id="KW-1185">Reference proteome</keyword>
<proteinExistence type="inferred from homology"/>
<evidence type="ECO:0000313" key="13">
    <source>
        <dbReference type="Proteomes" id="UP001296104"/>
    </source>
</evidence>
<organism evidence="12 13">
    <name type="scientific">Lecanosticta acicola</name>
    <dbReference type="NCBI Taxonomy" id="111012"/>
    <lineage>
        <taxon>Eukaryota</taxon>
        <taxon>Fungi</taxon>
        <taxon>Dikarya</taxon>
        <taxon>Ascomycota</taxon>
        <taxon>Pezizomycotina</taxon>
        <taxon>Dothideomycetes</taxon>
        <taxon>Dothideomycetidae</taxon>
        <taxon>Mycosphaerellales</taxon>
        <taxon>Mycosphaerellaceae</taxon>
        <taxon>Lecanosticta</taxon>
    </lineage>
</organism>
<dbReference type="InterPro" id="IPR013783">
    <property type="entry name" value="Ig-like_fold"/>
</dbReference>
<dbReference type="Gene3D" id="3.40.50.1700">
    <property type="entry name" value="Glycoside hydrolase family 3 C-terminal domain"/>
    <property type="match status" value="1"/>
</dbReference>
<dbReference type="Proteomes" id="UP001296104">
    <property type="component" value="Unassembled WGS sequence"/>
</dbReference>
<evidence type="ECO:0000256" key="8">
    <source>
        <dbReference type="ARBA" id="ARBA00023295"/>
    </source>
</evidence>
<evidence type="ECO:0000259" key="11">
    <source>
        <dbReference type="SMART" id="SM01217"/>
    </source>
</evidence>
<dbReference type="Gene3D" id="2.60.120.380">
    <property type="match status" value="1"/>
</dbReference>
<reference evidence="12" key="1">
    <citation type="submission" date="2023-11" db="EMBL/GenBank/DDBJ databases">
        <authorList>
            <person name="Alioto T."/>
            <person name="Alioto T."/>
            <person name="Gomez Garrido J."/>
        </authorList>
    </citation>
    <scope>NUCLEOTIDE SEQUENCE</scope>
</reference>
<dbReference type="Pfam" id="PF14310">
    <property type="entry name" value="Fn3-like"/>
    <property type="match status" value="1"/>
</dbReference>
<dbReference type="PANTHER" id="PTHR42715:SF10">
    <property type="entry name" value="BETA-GLUCOSIDASE"/>
    <property type="match status" value="1"/>
</dbReference>
<keyword evidence="8" id="KW-0326">Glycosidase</keyword>
<dbReference type="InterPro" id="IPR050288">
    <property type="entry name" value="Cellulose_deg_GH3"/>
</dbReference>
<feature type="signal peptide" evidence="10">
    <location>
        <begin position="1"/>
        <end position="22"/>
    </location>
</feature>
<dbReference type="GO" id="GO:0000272">
    <property type="term" value="P:polysaccharide catabolic process"/>
    <property type="evidence" value="ECO:0007669"/>
    <property type="project" value="UniProtKB-KW"/>
</dbReference>
<keyword evidence="9" id="KW-0624">Polysaccharide degradation</keyword>
<evidence type="ECO:0000256" key="4">
    <source>
        <dbReference type="ARBA" id="ARBA00012744"/>
    </source>
</evidence>
<dbReference type="Pfam" id="PF00933">
    <property type="entry name" value="Glyco_hydro_3"/>
    <property type="match status" value="1"/>
</dbReference>
<evidence type="ECO:0000313" key="12">
    <source>
        <dbReference type="EMBL" id="CAK4031931.1"/>
    </source>
</evidence>
<comment type="catalytic activity">
    <reaction evidence="1">
        <text>Hydrolysis of terminal, non-reducing beta-D-glucosyl residues with release of beta-D-glucose.</text>
        <dbReference type="EC" id="3.2.1.21"/>
    </reaction>
</comment>
<evidence type="ECO:0000256" key="10">
    <source>
        <dbReference type="SAM" id="SignalP"/>
    </source>
</evidence>
<dbReference type="InterPro" id="IPR036962">
    <property type="entry name" value="Glyco_hydro_3_N_sf"/>
</dbReference>
<dbReference type="EMBL" id="CAVMBE010000055">
    <property type="protein sequence ID" value="CAK4031931.1"/>
    <property type="molecule type" value="Genomic_DNA"/>
</dbReference>
<comment type="pathway">
    <text evidence="2">Glycan metabolism; cellulose degradation.</text>
</comment>
<evidence type="ECO:0000256" key="3">
    <source>
        <dbReference type="ARBA" id="ARBA00005336"/>
    </source>
</evidence>
<dbReference type="SUPFAM" id="SSF52279">
    <property type="entry name" value="Beta-D-glucan exohydrolase, C-terminal domain"/>
    <property type="match status" value="1"/>
</dbReference>
<evidence type="ECO:0000256" key="7">
    <source>
        <dbReference type="ARBA" id="ARBA00023277"/>
    </source>
</evidence>
<keyword evidence="6" id="KW-0325">Glycoprotein</keyword>
<keyword evidence="10" id="KW-0732">Signal</keyword>
<dbReference type="PANTHER" id="PTHR42715">
    <property type="entry name" value="BETA-GLUCOSIDASE"/>
    <property type="match status" value="1"/>
</dbReference>
<dbReference type="Gene3D" id="3.20.20.300">
    <property type="entry name" value="Glycoside hydrolase, family 3, N-terminal domain"/>
    <property type="match status" value="1"/>
</dbReference>
<protein>
    <recommendedName>
        <fullName evidence="4">beta-glucosidase</fullName>
        <ecNumber evidence="4">3.2.1.21</ecNumber>
    </recommendedName>
</protein>
<sequence>MFGLRPCQALTCVLLVCSSAFAFLTNTSSLLDAIPWRTGNHRVDTLVQRLTPSEKVSLLHGHPDPADQNQAGYVPPVPRLGIPRARLCDGEAGINVVENATAIPVQINVAATWDKSAAYAAGYIIGREARLLKQDIALSPRVNILRDPVTGNFWQSYSEDPFLNAQLGVAAVNAIQSQGTMADPKQIGPSSTGASAGDTNSIVDLQTLHEVYWSAPGALLKAGAATVMCSYAQINGIPACQYEPLYDAVRRVYNSSAIMISDWEATHSLTETIVAGMDWEMPTGTWYDSFYDAVYVAKNLSETYLDRSLGRILEKYDRFEMLDRGTISLQTDPLAATVVEEDARIAYDIAVKSGVLLKNDGGVLPVSKESSFAVIGPNGLQYSHGTNFAERAYGIPDRQVSPIDAIRARTGRTDIPTAVGIDQEGTIIPSSALTTLNGNTGLSRNDTLGRYAVDAQIDFDGESALPRNASYEWQGHLNAPTSGHYTISLQRKMPEIVGYSSADYGDVFSIGSLSINGSSIASGYRTLLDGGVRPISNSITTRAGWDIIKGYVYLSAGRHRFSAGIVGLLQQPISLRLAWVTPEQRERNIQDAVAAAKSFETPIVFAFANSPAQIGMTLDDGQDELVTRVAAVNPKTVVVLNNAEPVTMPWLESVSSVLEMMYAGQEGGWATADLLFGNHYPQGRLPVTYPKSVNQTVTRNPYYPGRVDTEDGNATFSEGVNSGYRWYKHIDCPVLFPFGYGLTLTTFEYSDLAVHTAKVPSKPGKWQSPKTENPYQYIFTVSFTVANTGDKVGVEVPQIYIGPPLDASHTYPGVQFPSILLAGFDNLRIEPGQRLVSNVSISVRQLSFYSVESGLFELATGERDVWVGKNVDDIVLSGTVKL</sequence>
<feature type="chain" id="PRO_5042496184" description="beta-glucosidase" evidence="10">
    <location>
        <begin position="23"/>
        <end position="882"/>
    </location>
</feature>
<keyword evidence="5 12" id="KW-0378">Hydrolase</keyword>
<dbReference type="InterPro" id="IPR017853">
    <property type="entry name" value="GH"/>
</dbReference>
<dbReference type="SUPFAM" id="SSF51445">
    <property type="entry name" value="(Trans)glycosidases"/>
    <property type="match status" value="1"/>
</dbReference>
<dbReference type="InterPro" id="IPR036881">
    <property type="entry name" value="Glyco_hydro_3_C_sf"/>
</dbReference>
<dbReference type="AlphaFoldDB" id="A0AAI8Z3Y6"/>
<evidence type="ECO:0000256" key="2">
    <source>
        <dbReference type="ARBA" id="ARBA00004987"/>
    </source>
</evidence>
<dbReference type="Gene3D" id="2.60.40.10">
    <property type="entry name" value="Immunoglobulins"/>
    <property type="match status" value="1"/>
</dbReference>
<comment type="similarity">
    <text evidence="3">Belongs to the glycosyl hydrolase 3 family.</text>
</comment>
<dbReference type="InterPro" id="IPR026891">
    <property type="entry name" value="Fn3-like"/>
</dbReference>
<evidence type="ECO:0000256" key="6">
    <source>
        <dbReference type="ARBA" id="ARBA00023180"/>
    </source>
</evidence>
<accession>A0AAI8Z3Y6</accession>
<dbReference type="InterPro" id="IPR002772">
    <property type="entry name" value="Glyco_hydro_3_C"/>
</dbReference>
<dbReference type="PRINTS" id="PR00133">
    <property type="entry name" value="GLHYDRLASE3"/>
</dbReference>
<dbReference type="GO" id="GO:0008422">
    <property type="term" value="F:beta-glucosidase activity"/>
    <property type="evidence" value="ECO:0007669"/>
    <property type="project" value="UniProtKB-EC"/>
</dbReference>
<comment type="caution">
    <text evidence="12">The sequence shown here is derived from an EMBL/GenBank/DDBJ whole genome shotgun (WGS) entry which is preliminary data.</text>
</comment>
<feature type="domain" description="Fibronectin type III-like" evidence="11">
    <location>
        <begin position="795"/>
        <end position="871"/>
    </location>
</feature>
<name>A0AAI8Z3Y6_9PEZI</name>
<dbReference type="InterPro" id="IPR001764">
    <property type="entry name" value="Glyco_hydro_3_N"/>
</dbReference>
<dbReference type="EC" id="3.2.1.21" evidence="4"/>
<gene>
    <name evidence="12" type="ORF">LECACI_7A007089</name>
</gene>
<dbReference type="Pfam" id="PF01915">
    <property type="entry name" value="Glyco_hydro_3_C"/>
    <property type="match status" value="1"/>
</dbReference>
<evidence type="ECO:0000256" key="1">
    <source>
        <dbReference type="ARBA" id="ARBA00000448"/>
    </source>
</evidence>
<keyword evidence="7" id="KW-0119">Carbohydrate metabolism</keyword>
<evidence type="ECO:0000256" key="9">
    <source>
        <dbReference type="ARBA" id="ARBA00023326"/>
    </source>
</evidence>
<evidence type="ECO:0000256" key="5">
    <source>
        <dbReference type="ARBA" id="ARBA00022801"/>
    </source>
</evidence>